<proteinExistence type="predicted"/>
<evidence type="ECO:0000313" key="3">
    <source>
        <dbReference type="Proteomes" id="UP000059542"/>
    </source>
</evidence>
<dbReference type="EMBL" id="CP013909">
    <property type="protein sequence ID" value="ALW85788.1"/>
    <property type="molecule type" value="Genomic_DNA"/>
</dbReference>
<reference evidence="2 3" key="1">
    <citation type="submission" date="2015-12" db="EMBL/GenBank/DDBJ databases">
        <authorList>
            <person name="Shamseldin A."/>
            <person name="Moawad H."/>
            <person name="Abd El-Rahim W.M."/>
            <person name="Sadowsky M.J."/>
        </authorList>
    </citation>
    <scope>NUCLEOTIDE SEQUENCE [LARGE SCALE GENOMIC DNA]</scope>
    <source>
        <strain evidence="2 3">DG5B</strain>
    </source>
</reference>
<dbReference type="OrthoDB" id="958864at2"/>
<feature type="signal peptide" evidence="1">
    <location>
        <begin position="1"/>
        <end position="24"/>
    </location>
</feature>
<protein>
    <submittedName>
        <fullName evidence="2">Uncharacterized protein</fullName>
    </submittedName>
</protein>
<dbReference type="AlphaFoldDB" id="A0A0U4AC65"/>
<name>A0A0U4AC65_9BACT</name>
<dbReference type="RefSeq" id="WP_068193816.1">
    <property type="nucleotide sequence ID" value="NZ_CP013909.1"/>
</dbReference>
<evidence type="ECO:0000256" key="1">
    <source>
        <dbReference type="SAM" id="SignalP"/>
    </source>
</evidence>
<keyword evidence="3" id="KW-1185">Reference proteome</keyword>
<keyword evidence="1" id="KW-0732">Signal</keyword>
<dbReference type="Proteomes" id="UP000059542">
    <property type="component" value="Chromosome"/>
</dbReference>
<sequence length="204" mass="22611">MKRIACLLAIVMAWQLGWGTTAFAQKGFDVQHLGLLNAKTGSKTKLGLGQGTKAAVKALGRPTRMGSMYFEMEADTAVVYYYNANKLYFLKDGLVGFELNDNTLAFGKSPEQAFRVGGVLTSEIKPFTETKSLRPGAPTTYTRYLIDNNVLRDLKPIAKPGRSRNINYKAIAANHTRYGDEKYDGWFEILFDGNNHVINIATGE</sequence>
<organism evidence="2 3">
    <name type="scientific">Hymenobacter sedentarius</name>
    <dbReference type="NCBI Taxonomy" id="1411621"/>
    <lineage>
        <taxon>Bacteria</taxon>
        <taxon>Pseudomonadati</taxon>
        <taxon>Bacteroidota</taxon>
        <taxon>Cytophagia</taxon>
        <taxon>Cytophagales</taxon>
        <taxon>Hymenobacteraceae</taxon>
        <taxon>Hymenobacter</taxon>
    </lineage>
</organism>
<accession>A0A0U4AC65</accession>
<gene>
    <name evidence="2" type="ORF">AUC43_12215</name>
</gene>
<evidence type="ECO:0000313" key="2">
    <source>
        <dbReference type="EMBL" id="ALW85788.1"/>
    </source>
</evidence>
<dbReference type="KEGG" id="hyg:AUC43_12215"/>
<feature type="chain" id="PRO_5006846868" evidence="1">
    <location>
        <begin position="25"/>
        <end position="204"/>
    </location>
</feature>